<evidence type="ECO:0000256" key="8">
    <source>
        <dbReference type="ARBA" id="ARBA00022777"/>
    </source>
</evidence>
<dbReference type="PROSITE" id="PS50112">
    <property type="entry name" value="PAS"/>
    <property type="match status" value="2"/>
</dbReference>
<evidence type="ECO:0000313" key="16">
    <source>
        <dbReference type="EMBL" id="CAB4743096.1"/>
    </source>
</evidence>
<dbReference type="PROSITE" id="PS50109">
    <property type="entry name" value="HIS_KIN"/>
    <property type="match status" value="1"/>
</dbReference>
<evidence type="ECO:0000259" key="15">
    <source>
        <dbReference type="PROSITE" id="PS50113"/>
    </source>
</evidence>
<dbReference type="InterPro" id="IPR000700">
    <property type="entry name" value="PAS-assoc_C"/>
</dbReference>
<dbReference type="InterPro" id="IPR036890">
    <property type="entry name" value="HATPase_C_sf"/>
</dbReference>
<dbReference type="EMBL" id="CAFBND010000172">
    <property type="protein sequence ID" value="CAB4962249.1"/>
    <property type="molecule type" value="Genomic_DNA"/>
</dbReference>
<feature type="domain" description="PAS" evidence="14">
    <location>
        <begin position="31"/>
        <end position="79"/>
    </location>
</feature>
<evidence type="ECO:0000256" key="1">
    <source>
        <dbReference type="ARBA" id="ARBA00000085"/>
    </source>
</evidence>
<keyword evidence="5" id="KW-0808">Transferase</keyword>
<dbReference type="EC" id="2.7.13.3" evidence="3"/>
<dbReference type="GO" id="GO:0007234">
    <property type="term" value="P:osmosensory signaling via phosphorelay pathway"/>
    <property type="evidence" value="ECO:0007669"/>
    <property type="project" value="TreeGrafter"/>
</dbReference>
<dbReference type="SUPFAM" id="SSF55785">
    <property type="entry name" value="PYP-like sensor domain (PAS domain)"/>
    <property type="match status" value="2"/>
</dbReference>
<dbReference type="GO" id="GO:0030295">
    <property type="term" value="F:protein kinase activator activity"/>
    <property type="evidence" value="ECO:0007669"/>
    <property type="project" value="TreeGrafter"/>
</dbReference>
<dbReference type="InterPro" id="IPR003594">
    <property type="entry name" value="HATPase_dom"/>
</dbReference>
<dbReference type="Pfam" id="PF13426">
    <property type="entry name" value="PAS_9"/>
    <property type="match status" value="1"/>
</dbReference>
<evidence type="ECO:0000256" key="4">
    <source>
        <dbReference type="ARBA" id="ARBA00022553"/>
    </source>
</evidence>
<feature type="domain" description="PAS" evidence="14">
    <location>
        <begin position="146"/>
        <end position="192"/>
    </location>
</feature>
<dbReference type="AlphaFoldDB" id="A0A6J6T7G9"/>
<dbReference type="InterPro" id="IPR029016">
    <property type="entry name" value="GAF-like_dom_sf"/>
</dbReference>
<evidence type="ECO:0000256" key="6">
    <source>
        <dbReference type="ARBA" id="ARBA00022692"/>
    </source>
</evidence>
<dbReference type="Pfam" id="PF00512">
    <property type="entry name" value="HisKA"/>
    <property type="match status" value="1"/>
</dbReference>
<name>A0A6J6T7G9_9ZZZZ</name>
<dbReference type="GO" id="GO:0006355">
    <property type="term" value="P:regulation of DNA-templated transcription"/>
    <property type="evidence" value="ECO:0007669"/>
    <property type="project" value="InterPro"/>
</dbReference>
<dbReference type="Gene3D" id="3.30.450.40">
    <property type="match status" value="1"/>
</dbReference>
<dbReference type="PROSITE" id="PS50113">
    <property type="entry name" value="PAC"/>
    <property type="match status" value="1"/>
</dbReference>
<proteinExistence type="predicted"/>
<accession>A0A6J6T7G9</accession>
<dbReference type="CDD" id="cd00130">
    <property type="entry name" value="PAS"/>
    <property type="match status" value="2"/>
</dbReference>
<dbReference type="InterPro" id="IPR001610">
    <property type="entry name" value="PAC"/>
</dbReference>
<comment type="catalytic activity">
    <reaction evidence="1">
        <text>ATP + protein L-histidine = ADP + protein N-phospho-L-histidine.</text>
        <dbReference type="EC" id="2.7.13.3"/>
    </reaction>
</comment>
<dbReference type="InterPro" id="IPR004358">
    <property type="entry name" value="Sig_transdc_His_kin-like_C"/>
</dbReference>
<evidence type="ECO:0000256" key="7">
    <source>
        <dbReference type="ARBA" id="ARBA00022741"/>
    </source>
</evidence>
<evidence type="ECO:0000259" key="13">
    <source>
        <dbReference type="PROSITE" id="PS50109"/>
    </source>
</evidence>
<dbReference type="NCBIfam" id="TIGR00229">
    <property type="entry name" value="sensory_box"/>
    <property type="match status" value="1"/>
</dbReference>
<gene>
    <name evidence="16" type="ORF">UFOPK2754_01318</name>
    <name evidence="17" type="ORF">UFOPK3752_02360</name>
</gene>
<dbReference type="InterPro" id="IPR000014">
    <property type="entry name" value="PAS"/>
</dbReference>
<dbReference type="GO" id="GO:0000156">
    <property type="term" value="F:phosphorelay response regulator activity"/>
    <property type="evidence" value="ECO:0007669"/>
    <property type="project" value="TreeGrafter"/>
</dbReference>
<evidence type="ECO:0000256" key="12">
    <source>
        <dbReference type="ARBA" id="ARBA00023136"/>
    </source>
</evidence>
<dbReference type="SMART" id="SM00086">
    <property type="entry name" value="PAC"/>
    <property type="match status" value="1"/>
</dbReference>
<evidence type="ECO:0000256" key="3">
    <source>
        <dbReference type="ARBA" id="ARBA00012438"/>
    </source>
</evidence>
<dbReference type="Pfam" id="PF00989">
    <property type="entry name" value="PAS"/>
    <property type="match status" value="1"/>
</dbReference>
<evidence type="ECO:0000256" key="2">
    <source>
        <dbReference type="ARBA" id="ARBA00004141"/>
    </source>
</evidence>
<feature type="domain" description="Histidine kinase" evidence="13">
    <location>
        <begin position="520"/>
        <end position="737"/>
    </location>
</feature>
<dbReference type="SUPFAM" id="SSF47384">
    <property type="entry name" value="Homodimeric domain of signal transducing histidine kinase"/>
    <property type="match status" value="1"/>
</dbReference>
<evidence type="ECO:0000259" key="14">
    <source>
        <dbReference type="PROSITE" id="PS50112"/>
    </source>
</evidence>
<evidence type="ECO:0000313" key="17">
    <source>
        <dbReference type="EMBL" id="CAB4962249.1"/>
    </source>
</evidence>
<evidence type="ECO:0000256" key="9">
    <source>
        <dbReference type="ARBA" id="ARBA00022840"/>
    </source>
</evidence>
<dbReference type="Pfam" id="PF02518">
    <property type="entry name" value="HATPase_c"/>
    <property type="match status" value="1"/>
</dbReference>
<dbReference type="InterPro" id="IPR036097">
    <property type="entry name" value="HisK_dim/P_sf"/>
</dbReference>
<keyword evidence="11" id="KW-0902">Two-component regulatory system</keyword>
<keyword evidence="6" id="KW-0812">Transmembrane</keyword>
<dbReference type="InterPro" id="IPR005467">
    <property type="entry name" value="His_kinase_dom"/>
</dbReference>
<dbReference type="GO" id="GO:0016020">
    <property type="term" value="C:membrane"/>
    <property type="evidence" value="ECO:0007669"/>
    <property type="project" value="UniProtKB-SubCell"/>
</dbReference>
<dbReference type="InterPro" id="IPR013767">
    <property type="entry name" value="PAS_fold"/>
</dbReference>
<sequence>MIRHLADIHSSVSIGQQVEAALQLIEMLAKSEVPMSVSADLLDDAAFETDPDGRLVFVNSAWTHLLGQSIEDSLGQPALDYVNLTGRIHVAELLASRDGPARQILTTINQSDDQRTCVLLTAAPTSRGGTVGVLQVVASTTAAEKSVSLLSIAIHSTNSLVVITDEVGQILWVNPAFEVRTGWTLPEVVGRSPGSFLQGPGTDPATIERFRYARRERLAIREEILNYTKAGDPYWSDVQITPVTADGGRWSRFVSIQTDTTDQRRHTQEIANNQKLLEFRVKSRTEDFARSKEEAEEAVRANIAYIAELTLAHEALVDAQEQRRILLKRLRTMSGQLGGHHATDRSVGTILSEMDAFGQIMRVDKVIVCTTDSTGGMGFEPDVRVTPEEGDIAQREQIPGTVVRLLQELAIHPRIFSVPRVGNRWNNVASDGLTAFIDSLGFRSAIVCPFSGSDSIVRGAIILGRWDTSTSWTEDDVTLVEATGQYLSRALADSLHREAQQQLVVELRDLDRVKNDIISTFSHELRTPLACIKAYAELLREGHTEALGGAAHMIEVIERNVARLTSLVDDVLTLTHISDTSDVRMMPLTFDLLVESVCKSIAAEANNKQIEFEIKTAAGHTSVLGNESQLERMLFNLLSNAVKFTPSGGRITISTRSSGTELVLSVADTGIGIPAGEDEHVLKRFYRASNAMETSIPGTGLGLAIVKAIVHHHAGSIRLSSLIGSGTVASVRIPILSDPMRLEPARSIPAS</sequence>
<dbReference type="EMBL" id="CAEZYR010000042">
    <property type="protein sequence ID" value="CAB4743096.1"/>
    <property type="molecule type" value="Genomic_DNA"/>
</dbReference>
<evidence type="ECO:0000256" key="5">
    <source>
        <dbReference type="ARBA" id="ARBA00022679"/>
    </source>
</evidence>
<dbReference type="CDD" id="cd00082">
    <property type="entry name" value="HisKA"/>
    <property type="match status" value="1"/>
</dbReference>
<dbReference type="InterPro" id="IPR035965">
    <property type="entry name" value="PAS-like_dom_sf"/>
</dbReference>
<keyword evidence="4" id="KW-0597">Phosphoprotein</keyword>
<dbReference type="PANTHER" id="PTHR42878">
    <property type="entry name" value="TWO-COMPONENT HISTIDINE KINASE"/>
    <property type="match status" value="1"/>
</dbReference>
<dbReference type="Gene3D" id="3.30.565.10">
    <property type="entry name" value="Histidine kinase-like ATPase, C-terminal domain"/>
    <property type="match status" value="1"/>
</dbReference>
<protein>
    <recommendedName>
        <fullName evidence="3">histidine kinase</fullName>
        <ecNumber evidence="3">2.7.13.3</ecNumber>
    </recommendedName>
</protein>
<dbReference type="SUPFAM" id="SSF55874">
    <property type="entry name" value="ATPase domain of HSP90 chaperone/DNA topoisomerase II/histidine kinase"/>
    <property type="match status" value="1"/>
</dbReference>
<reference evidence="16" key="1">
    <citation type="submission" date="2020-05" db="EMBL/GenBank/DDBJ databases">
        <authorList>
            <person name="Chiriac C."/>
            <person name="Salcher M."/>
            <person name="Ghai R."/>
            <person name="Kavagutti S V."/>
        </authorList>
    </citation>
    <scope>NUCLEOTIDE SEQUENCE</scope>
</reference>
<dbReference type="FunFam" id="3.30.565.10:FF:000006">
    <property type="entry name" value="Sensor histidine kinase WalK"/>
    <property type="match status" value="1"/>
</dbReference>
<dbReference type="Gene3D" id="1.10.287.130">
    <property type="match status" value="1"/>
</dbReference>
<keyword evidence="9" id="KW-0067">ATP-binding</keyword>
<dbReference type="SUPFAM" id="SSF55781">
    <property type="entry name" value="GAF domain-like"/>
    <property type="match status" value="1"/>
</dbReference>
<keyword evidence="10" id="KW-1133">Transmembrane helix</keyword>
<dbReference type="CDD" id="cd00075">
    <property type="entry name" value="HATPase"/>
    <property type="match status" value="1"/>
</dbReference>
<dbReference type="SMART" id="SM00388">
    <property type="entry name" value="HisKA"/>
    <property type="match status" value="1"/>
</dbReference>
<dbReference type="InterPro" id="IPR003661">
    <property type="entry name" value="HisK_dim/P_dom"/>
</dbReference>
<dbReference type="SMART" id="SM00091">
    <property type="entry name" value="PAS"/>
    <property type="match status" value="2"/>
</dbReference>
<dbReference type="InterPro" id="IPR050351">
    <property type="entry name" value="BphY/WalK/GraS-like"/>
</dbReference>
<dbReference type="GO" id="GO:0000155">
    <property type="term" value="F:phosphorelay sensor kinase activity"/>
    <property type="evidence" value="ECO:0007669"/>
    <property type="project" value="InterPro"/>
</dbReference>
<dbReference type="GO" id="GO:0005524">
    <property type="term" value="F:ATP binding"/>
    <property type="evidence" value="ECO:0007669"/>
    <property type="project" value="UniProtKB-KW"/>
</dbReference>
<keyword evidence="8" id="KW-0418">Kinase</keyword>
<evidence type="ECO:0000256" key="11">
    <source>
        <dbReference type="ARBA" id="ARBA00023012"/>
    </source>
</evidence>
<keyword evidence="12" id="KW-0472">Membrane</keyword>
<dbReference type="PRINTS" id="PR00344">
    <property type="entry name" value="BCTRLSENSOR"/>
</dbReference>
<dbReference type="SMART" id="SM00387">
    <property type="entry name" value="HATPase_c"/>
    <property type="match status" value="1"/>
</dbReference>
<comment type="subcellular location">
    <subcellularLocation>
        <location evidence="2">Membrane</location>
        <topology evidence="2">Multi-pass membrane protein</topology>
    </subcellularLocation>
</comment>
<evidence type="ECO:0000256" key="10">
    <source>
        <dbReference type="ARBA" id="ARBA00022989"/>
    </source>
</evidence>
<dbReference type="PANTHER" id="PTHR42878:SF7">
    <property type="entry name" value="SENSOR HISTIDINE KINASE GLRK"/>
    <property type="match status" value="1"/>
</dbReference>
<keyword evidence="7" id="KW-0547">Nucleotide-binding</keyword>
<feature type="domain" description="PAC" evidence="15">
    <location>
        <begin position="218"/>
        <end position="272"/>
    </location>
</feature>
<organism evidence="16">
    <name type="scientific">freshwater metagenome</name>
    <dbReference type="NCBI Taxonomy" id="449393"/>
    <lineage>
        <taxon>unclassified sequences</taxon>
        <taxon>metagenomes</taxon>
        <taxon>ecological metagenomes</taxon>
    </lineage>
</organism>
<dbReference type="Gene3D" id="3.30.450.20">
    <property type="entry name" value="PAS domain"/>
    <property type="match status" value="2"/>
</dbReference>